<feature type="region of interest" description="Disordered" evidence="1">
    <location>
        <begin position="123"/>
        <end position="221"/>
    </location>
</feature>
<name>A0A023FC60_AMBCJ</name>
<keyword evidence="3" id="KW-0396">Initiation factor</keyword>
<dbReference type="EMBL" id="GBBK01005276">
    <property type="protein sequence ID" value="JAC19206.1"/>
    <property type="molecule type" value="mRNA"/>
</dbReference>
<dbReference type="AlphaFoldDB" id="A0A023FC60"/>
<feature type="signal peptide" evidence="2">
    <location>
        <begin position="1"/>
        <end position="28"/>
    </location>
</feature>
<sequence length="221" mass="23571">MTKAQGLSWLQLPVTILLLSNPWYLLLARGQNCPQATCHTDYQCAPSCTCVPAQEGMGGVCVSADLQASHQHQFIYTGDSFGRNYDTGGDFGYPQESPALTGANLAQSLTSELTDVVQQTRYPAQAQQMPSTPSQPPPSSPTSTQTKDTLPLSATGSKPSGIPDSPSASRPPPPKSPGTGFSGRPRPAPSQAGPVRRPFPGSRPQLRPVGRRPFRVNFRGR</sequence>
<accession>A0A023FC60</accession>
<evidence type="ECO:0000256" key="2">
    <source>
        <dbReference type="SAM" id="SignalP"/>
    </source>
</evidence>
<proteinExistence type="evidence at transcript level"/>
<reference evidence="3" key="1">
    <citation type="submission" date="2014-03" db="EMBL/GenBank/DDBJ databases">
        <title>The sialotranscriptome of Amblyomma triste, Amblyomma parvum and Amblyomma cajennense ticks, uncovered by 454-based RNA-seq.</title>
        <authorList>
            <person name="Garcia G.R."/>
            <person name="Gardinassi L.G."/>
            <person name="Ribeiro J.M."/>
            <person name="Anatriello E."/>
            <person name="Ferreira B.R."/>
            <person name="Moreira H.N."/>
            <person name="Mafra C."/>
            <person name="Olegario M.M."/>
            <person name="Szabo P.J."/>
            <person name="Miranda-Santos I.K."/>
            <person name="Maruyama S.R."/>
        </authorList>
    </citation>
    <scope>NUCLEOTIDE SEQUENCE</scope>
    <source>
        <strain evidence="3">Uberlandia</strain>
        <tissue evidence="3">Salivary glands</tissue>
    </source>
</reference>
<keyword evidence="2" id="KW-0732">Signal</keyword>
<keyword evidence="3" id="KW-0648">Protein biosynthesis</keyword>
<dbReference type="GO" id="GO:0003743">
    <property type="term" value="F:translation initiation factor activity"/>
    <property type="evidence" value="ECO:0007669"/>
    <property type="project" value="UniProtKB-KW"/>
</dbReference>
<feature type="compositionally biased region" description="Low complexity" evidence="1">
    <location>
        <begin position="123"/>
        <end position="132"/>
    </location>
</feature>
<feature type="compositionally biased region" description="Basic residues" evidence="1">
    <location>
        <begin position="209"/>
        <end position="221"/>
    </location>
</feature>
<feature type="chain" id="PRO_5001516330" evidence="2">
    <location>
        <begin position="29"/>
        <end position="221"/>
    </location>
</feature>
<organism evidence="3">
    <name type="scientific">Amblyomma cajennense</name>
    <name type="common">Cayenne tick</name>
    <name type="synonym">Acarus cajennensis</name>
    <dbReference type="NCBI Taxonomy" id="34607"/>
    <lineage>
        <taxon>Eukaryota</taxon>
        <taxon>Metazoa</taxon>
        <taxon>Ecdysozoa</taxon>
        <taxon>Arthropoda</taxon>
        <taxon>Chelicerata</taxon>
        <taxon>Arachnida</taxon>
        <taxon>Acari</taxon>
        <taxon>Parasitiformes</taxon>
        <taxon>Ixodida</taxon>
        <taxon>Ixodoidea</taxon>
        <taxon>Ixodidae</taxon>
        <taxon>Amblyomminae</taxon>
        <taxon>Amblyomma</taxon>
    </lineage>
</organism>
<evidence type="ECO:0000313" key="3">
    <source>
        <dbReference type="EMBL" id="JAC19206.1"/>
    </source>
</evidence>
<protein>
    <submittedName>
        <fullName evidence="3">Putative translation initiation factor if-2</fullName>
    </submittedName>
</protein>
<evidence type="ECO:0000256" key="1">
    <source>
        <dbReference type="SAM" id="MobiDB-lite"/>
    </source>
</evidence>